<protein>
    <submittedName>
        <fullName evidence="2">Glycosyl transferase family protein</fullName>
    </submittedName>
</protein>
<name>A0A380TQ22_9PAST</name>
<sequence length="232" mass="27242">MQQQFDELQSQHPDFHFNYEFFTGINGKENPTHPLFSKYNSQKRQARKGNDMSLSQLGCFASHYLLLEKCIQLDEPIVILEDDAVLLDNFSAVIQYMPQLADKFEFFRLSNRSSGNNIKSTPLLQISNTNVYVSKVYKGWANLTGYFITPRAAKKFLNHMEEWVYNVDIAMDRYWENKVHFCALLPNIVRPQGEFLSQIQMDNTKRRLSVKIKREIFATYDRICKLIFDLTN</sequence>
<evidence type="ECO:0000313" key="3">
    <source>
        <dbReference type="Proteomes" id="UP000254649"/>
    </source>
</evidence>
<proteinExistence type="predicted"/>
<dbReference type="AlphaFoldDB" id="A0A380TQ22"/>
<evidence type="ECO:0000313" key="2">
    <source>
        <dbReference type="EMBL" id="SUT89015.1"/>
    </source>
</evidence>
<dbReference type="CDD" id="cd06532">
    <property type="entry name" value="Glyco_transf_25"/>
    <property type="match status" value="1"/>
</dbReference>
<dbReference type="Proteomes" id="UP000254649">
    <property type="component" value="Unassembled WGS sequence"/>
</dbReference>
<evidence type="ECO:0000259" key="1">
    <source>
        <dbReference type="Pfam" id="PF01755"/>
    </source>
</evidence>
<gene>
    <name evidence="2" type="ORF">NCTC10801_00746</name>
</gene>
<dbReference type="EMBL" id="UFRQ01000003">
    <property type="protein sequence ID" value="SUT89015.1"/>
    <property type="molecule type" value="Genomic_DNA"/>
</dbReference>
<feature type="domain" description="Glycosyl transferase family 25" evidence="1">
    <location>
        <begin position="1"/>
        <end position="171"/>
    </location>
</feature>
<reference evidence="2 3" key="1">
    <citation type="submission" date="2018-06" db="EMBL/GenBank/DDBJ databases">
        <authorList>
            <consortium name="Pathogen Informatics"/>
            <person name="Doyle S."/>
        </authorList>
    </citation>
    <scope>NUCLEOTIDE SEQUENCE [LARGE SCALE GENOMIC DNA]</scope>
    <source>
        <strain evidence="2 3">NCTC10801</strain>
    </source>
</reference>
<dbReference type="GO" id="GO:0016740">
    <property type="term" value="F:transferase activity"/>
    <property type="evidence" value="ECO:0007669"/>
    <property type="project" value="UniProtKB-KW"/>
</dbReference>
<accession>A0A380TQ22</accession>
<organism evidence="2 3">
    <name type="scientific">[Actinobacillus] rossii</name>
    <dbReference type="NCBI Taxonomy" id="123820"/>
    <lineage>
        <taxon>Bacteria</taxon>
        <taxon>Pseudomonadati</taxon>
        <taxon>Pseudomonadota</taxon>
        <taxon>Gammaproteobacteria</taxon>
        <taxon>Pasteurellales</taxon>
        <taxon>Pasteurellaceae</taxon>
    </lineage>
</organism>
<dbReference type="Pfam" id="PF01755">
    <property type="entry name" value="Glyco_transf_25"/>
    <property type="match status" value="1"/>
</dbReference>
<keyword evidence="2" id="KW-0808">Transferase</keyword>
<dbReference type="InterPro" id="IPR002654">
    <property type="entry name" value="Glyco_trans_25"/>
</dbReference>
<keyword evidence="3" id="KW-1185">Reference proteome</keyword>